<organism evidence="2 3">
    <name type="scientific">Octopus vulgaris</name>
    <name type="common">Common octopus</name>
    <dbReference type="NCBI Taxonomy" id="6645"/>
    <lineage>
        <taxon>Eukaryota</taxon>
        <taxon>Metazoa</taxon>
        <taxon>Spiralia</taxon>
        <taxon>Lophotrochozoa</taxon>
        <taxon>Mollusca</taxon>
        <taxon>Cephalopoda</taxon>
        <taxon>Coleoidea</taxon>
        <taxon>Octopodiformes</taxon>
        <taxon>Octopoda</taxon>
        <taxon>Incirrata</taxon>
        <taxon>Octopodidae</taxon>
        <taxon>Octopus</taxon>
    </lineage>
</organism>
<keyword evidence="3" id="KW-1185">Reference proteome</keyword>
<dbReference type="EMBL" id="OX597818">
    <property type="protein sequence ID" value="CAI9722389.1"/>
    <property type="molecule type" value="Genomic_DNA"/>
</dbReference>
<evidence type="ECO:0000313" key="3">
    <source>
        <dbReference type="Proteomes" id="UP001162480"/>
    </source>
</evidence>
<gene>
    <name evidence="2" type="ORF">OCTVUL_1B019838</name>
</gene>
<sequence length="166" mass="19145">MNKDVTELDEKRAGIVRSFAEGYPPNYIIAVRQKINDFPRTTAQIEFKKREFLRSYALIRQHTDTLDIILGGDCAKDEKKEEQLRGPTSSQKNKAKVTSEMSANEEKNDNGPAPNKSEDQRGVRGERGKYEQKPIKTKAVKSKEERRVEEWEKEDTKKMLDVELTV</sequence>
<feature type="region of interest" description="Disordered" evidence="1">
    <location>
        <begin position="78"/>
        <end position="166"/>
    </location>
</feature>
<reference evidence="2" key="1">
    <citation type="submission" date="2023-08" db="EMBL/GenBank/DDBJ databases">
        <authorList>
            <person name="Alioto T."/>
            <person name="Alioto T."/>
            <person name="Gomez Garrido J."/>
        </authorList>
    </citation>
    <scope>NUCLEOTIDE SEQUENCE</scope>
</reference>
<protein>
    <submittedName>
        <fullName evidence="2">Uncharacterized protein</fullName>
    </submittedName>
</protein>
<feature type="compositionally biased region" description="Basic and acidic residues" evidence="1">
    <location>
        <begin position="116"/>
        <end position="134"/>
    </location>
</feature>
<dbReference type="Proteomes" id="UP001162480">
    <property type="component" value="Chromosome 5"/>
</dbReference>
<dbReference type="AlphaFoldDB" id="A0AA36F2T1"/>
<accession>A0AA36F2T1</accession>
<proteinExistence type="predicted"/>
<name>A0AA36F2T1_OCTVU</name>
<evidence type="ECO:0000313" key="2">
    <source>
        <dbReference type="EMBL" id="CAI9722389.1"/>
    </source>
</evidence>
<evidence type="ECO:0000256" key="1">
    <source>
        <dbReference type="SAM" id="MobiDB-lite"/>
    </source>
</evidence>
<feature type="compositionally biased region" description="Basic and acidic residues" evidence="1">
    <location>
        <begin position="141"/>
        <end position="166"/>
    </location>
</feature>